<reference evidence="2 3" key="1">
    <citation type="submission" date="2013-07" db="EMBL/GenBank/DDBJ databases">
        <title>The Genome Sequence of Cryptococcus heveanensis BCC8398.</title>
        <authorList>
            <consortium name="The Broad Institute Genome Sequencing Platform"/>
            <person name="Cuomo C."/>
            <person name="Litvintseva A."/>
            <person name="Chen Y."/>
            <person name="Heitman J."/>
            <person name="Sun S."/>
            <person name="Springer D."/>
            <person name="Dromer F."/>
            <person name="Young S.K."/>
            <person name="Zeng Q."/>
            <person name="Gargeya S."/>
            <person name="Fitzgerald M."/>
            <person name="Abouelleil A."/>
            <person name="Alvarado L."/>
            <person name="Berlin A.M."/>
            <person name="Chapman S.B."/>
            <person name="Dewar J."/>
            <person name="Goldberg J."/>
            <person name="Griggs A."/>
            <person name="Gujja S."/>
            <person name="Hansen M."/>
            <person name="Howarth C."/>
            <person name="Imamovic A."/>
            <person name="Larimer J."/>
            <person name="McCowan C."/>
            <person name="Murphy C."/>
            <person name="Pearson M."/>
            <person name="Priest M."/>
            <person name="Roberts A."/>
            <person name="Saif S."/>
            <person name="Shea T."/>
            <person name="Sykes S."/>
            <person name="Wortman J."/>
            <person name="Nusbaum C."/>
            <person name="Birren B."/>
        </authorList>
    </citation>
    <scope>NUCLEOTIDE SEQUENCE [LARGE SCALE GENOMIC DNA]</scope>
    <source>
        <strain evidence="2 3">BCC8398</strain>
    </source>
</reference>
<keyword evidence="1" id="KW-1133">Transmembrane helix</keyword>
<feature type="transmembrane region" description="Helical" evidence="1">
    <location>
        <begin position="113"/>
        <end position="136"/>
    </location>
</feature>
<dbReference type="PANTHER" id="PTHR28013">
    <property type="entry name" value="PROTEIN DCV1-RELATED"/>
    <property type="match status" value="1"/>
</dbReference>
<proteinExistence type="predicted"/>
<accession>A0A1B9GKN3</accession>
<name>A0A1B9GKN3_9TREE</name>
<dbReference type="OrthoDB" id="3881at2759"/>
<gene>
    <name evidence="2" type="ORF">I316_06625</name>
</gene>
<dbReference type="GO" id="GO:0032153">
    <property type="term" value="C:cell division site"/>
    <property type="evidence" value="ECO:0007669"/>
    <property type="project" value="TreeGrafter"/>
</dbReference>
<evidence type="ECO:0000313" key="3">
    <source>
        <dbReference type="Proteomes" id="UP000092666"/>
    </source>
</evidence>
<keyword evidence="1" id="KW-0472">Membrane</keyword>
<feature type="transmembrane region" description="Helical" evidence="1">
    <location>
        <begin position="189"/>
        <end position="212"/>
    </location>
</feature>
<dbReference type="AlphaFoldDB" id="A0A1B9GKN3"/>
<organism evidence="2 3">
    <name type="scientific">Kwoniella heveanensis BCC8398</name>
    <dbReference type="NCBI Taxonomy" id="1296120"/>
    <lineage>
        <taxon>Eukaryota</taxon>
        <taxon>Fungi</taxon>
        <taxon>Dikarya</taxon>
        <taxon>Basidiomycota</taxon>
        <taxon>Agaricomycotina</taxon>
        <taxon>Tremellomycetes</taxon>
        <taxon>Tremellales</taxon>
        <taxon>Cryptococcaceae</taxon>
        <taxon>Kwoniella</taxon>
    </lineage>
</organism>
<dbReference type="STRING" id="1296120.A0A1B9GKN3"/>
<keyword evidence="3" id="KW-1185">Reference proteome</keyword>
<dbReference type="GO" id="GO:0005886">
    <property type="term" value="C:plasma membrane"/>
    <property type="evidence" value="ECO:0007669"/>
    <property type="project" value="InterPro"/>
</dbReference>
<feature type="transmembrane region" description="Helical" evidence="1">
    <location>
        <begin position="143"/>
        <end position="169"/>
    </location>
</feature>
<dbReference type="Proteomes" id="UP000092666">
    <property type="component" value="Unassembled WGS sequence"/>
</dbReference>
<feature type="transmembrane region" description="Helical" evidence="1">
    <location>
        <begin position="7"/>
        <end position="30"/>
    </location>
</feature>
<evidence type="ECO:0000313" key="2">
    <source>
        <dbReference type="EMBL" id="OCF31620.1"/>
    </source>
</evidence>
<dbReference type="EMBL" id="KV700132">
    <property type="protein sequence ID" value="OCF31620.1"/>
    <property type="molecule type" value="Genomic_DNA"/>
</dbReference>
<protein>
    <recommendedName>
        <fullName evidence="4">Pali-domain-containing protein</fullName>
    </recommendedName>
</protein>
<evidence type="ECO:0000256" key="1">
    <source>
        <dbReference type="SAM" id="Phobius"/>
    </source>
</evidence>
<dbReference type="InterPro" id="IPR051380">
    <property type="entry name" value="pH-response_reg_palI/RIM9"/>
</dbReference>
<sequence length="248" mass="26539">MLARAAFPAFFFTFAGFLLFLLVTLSVPIIKTIYLLQVKGEAGGRAAKIGMAANAGVFGLCYKGGQASILGFDYSSNAACTDASVGYEFDDTFLGLSDNSGSRALIKGLTGSLILNVITCGLAGISLVLSFFAWCCSSRAMEILTFISLIFAAFASWLSFALDLALALVTRNRIEDYTNDLFTGEIGNAVWIALGGAVALTLAICLAGCGMFGRYSDRGNRAVVHEKTGYRRRYFWQRRGSSAARGTH</sequence>
<dbReference type="InterPro" id="IPR009571">
    <property type="entry name" value="SUR7/Rim9-like_fungi"/>
</dbReference>
<dbReference type="GO" id="GO:0035838">
    <property type="term" value="C:growing cell tip"/>
    <property type="evidence" value="ECO:0007669"/>
    <property type="project" value="TreeGrafter"/>
</dbReference>
<keyword evidence="1" id="KW-0812">Transmembrane</keyword>
<dbReference type="PANTHER" id="PTHR28013:SF4">
    <property type="entry name" value="MARVEL DOMAIN-CONTAINING PROTEIN"/>
    <property type="match status" value="1"/>
</dbReference>
<evidence type="ECO:0008006" key="4">
    <source>
        <dbReference type="Google" id="ProtNLM"/>
    </source>
</evidence>
<dbReference type="Pfam" id="PF06687">
    <property type="entry name" value="SUR7"/>
    <property type="match status" value="1"/>
</dbReference>
<reference evidence="3" key="2">
    <citation type="submission" date="2013-12" db="EMBL/GenBank/DDBJ databases">
        <title>Evolution of pathogenesis and genome organization in the Tremellales.</title>
        <authorList>
            <person name="Cuomo C."/>
            <person name="Litvintseva A."/>
            <person name="Heitman J."/>
            <person name="Chen Y."/>
            <person name="Sun S."/>
            <person name="Springer D."/>
            <person name="Dromer F."/>
            <person name="Young S."/>
            <person name="Zeng Q."/>
            <person name="Chapman S."/>
            <person name="Gujja S."/>
            <person name="Saif S."/>
            <person name="Birren B."/>
        </authorList>
    </citation>
    <scope>NUCLEOTIDE SEQUENCE [LARGE SCALE GENOMIC DNA]</scope>
    <source>
        <strain evidence="3">BCC8398</strain>
    </source>
</reference>